<dbReference type="NCBIfam" id="NF033788">
    <property type="entry name" value="HTH_metalloreg"/>
    <property type="match status" value="1"/>
</dbReference>
<evidence type="ECO:0000313" key="5">
    <source>
        <dbReference type="EMBL" id="SHI88937.1"/>
    </source>
</evidence>
<dbReference type="EMBL" id="FQYR01000002">
    <property type="protein sequence ID" value="SHI88937.1"/>
    <property type="molecule type" value="Genomic_DNA"/>
</dbReference>
<keyword evidence="6" id="KW-1185">Reference proteome</keyword>
<dbReference type="InterPro" id="IPR011991">
    <property type="entry name" value="ArsR-like_HTH"/>
</dbReference>
<dbReference type="Proteomes" id="UP000184510">
    <property type="component" value="Unassembled WGS sequence"/>
</dbReference>
<accession>A0A1M6EU35</accession>
<evidence type="ECO:0000256" key="2">
    <source>
        <dbReference type="ARBA" id="ARBA00023125"/>
    </source>
</evidence>
<dbReference type="InterPro" id="IPR001845">
    <property type="entry name" value="HTH_ArsR_DNA-bd_dom"/>
</dbReference>
<dbReference type="PROSITE" id="PS50987">
    <property type="entry name" value="HTH_ARSR_2"/>
    <property type="match status" value="1"/>
</dbReference>
<dbReference type="PANTHER" id="PTHR43132:SF9">
    <property type="entry name" value="ARSR FAMILY TRANSCRIPTIONAL REGULATORY PROTEIN"/>
    <property type="match status" value="1"/>
</dbReference>
<dbReference type="AlphaFoldDB" id="A0A1M6EU35"/>
<keyword evidence="3" id="KW-0804">Transcription</keyword>
<evidence type="ECO:0000313" key="6">
    <source>
        <dbReference type="Proteomes" id="UP000184510"/>
    </source>
</evidence>
<evidence type="ECO:0000256" key="1">
    <source>
        <dbReference type="ARBA" id="ARBA00023015"/>
    </source>
</evidence>
<keyword evidence="2" id="KW-0238">DNA-binding</keyword>
<dbReference type="Pfam" id="PF01022">
    <property type="entry name" value="HTH_5"/>
    <property type="match status" value="1"/>
</dbReference>
<reference evidence="5 6" key="1">
    <citation type="submission" date="2016-11" db="EMBL/GenBank/DDBJ databases">
        <authorList>
            <person name="Jaros S."/>
            <person name="Januszkiewicz K."/>
            <person name="Wedrychowicz H."/>
        </authorList>
    </citation>
    <scope>NUCLEOTIDE SEQUENCE [LARGE SCALE GENOMIC DNA]</scope>
    <source>
        <strain evidence="5 6">DSM 18772</strain>
    </source>
</reference>
<dbReference type="PRINTS" id="PR00778">
    <property type="entry name" value="HTHARSR"/>
</dbReference>
<organism evidence="5 6">
    <name type="scientific">Rubritalea squalenifaciens DSM 18772</name>
    <dbReference type="NCBI Taxonomy" id="1123071"/>
    <lineage>
        <taxon>Bacteria</taxon>
        <taxon>Pseudomonadati</taxon>
        <taxon>Verrucomicrobiota</taxon>
        <taxon>Verrucomicrobiia</taxon>
        <taxon>Verrucomicrobiales</taxon>
        <taxon>Rubritaleaceae</taxon>
        <taxon>Rubritalea</taxon>
    </lineage>
</organism>
<dbReference type="STRING" id="1123071.SAMN02745181_1122"/>
<name>A0A1M6EU35_9BACT</name>
<protein>
    <submittedName>
        <fullName evidence="5">Transcriptional regulator, ArsR family</fullName>
    </submittedName>
</protein>
<dbReference type="InterPro" id="IPR036388">
    <property type="entry name" value="WH-like_DNA-bd_sf"/>
</dbReference>
<dbReference type="InParanoid" id="A0A1M6EU35"/>
<evidence type="ECO:0000259" key="4">
    <source>
        <dbReference type="PROSITE" id="PS50987"/>
    </source>
</evidence>
<feature type="domain" description="HTH arsR-type" evidence="4">
    <location>
        <begin position="7"/>
        <end position="101"/>
    </location>
</feature>
<sequence length="111" mass="12646">MKEKQNMTDAQVEEAAKQFTILSEPARLYLLRALMEGEQNVTQLVEKTGLKQGTASKHLGLLANAGFIARKRDGNFVIYQISDPMVFELCKLMCCRLEEQARQRADELRVQ</sequence>
<dbReference type="PANTHER" id="PTHR43132">
    <property type="entry name" value="ARSENICAL RESISTANCE OPERON REPRESSOR ARSR-RELATED"/>
    <property type="match status" value="1"/>
</dbReference>
<dbReference type="CDD" id="cd00090">
    <property type="entry name" value="HTH_ARSR"/>
    <property type="match status" value="1"/>
</dbReference>
<dbReference type="Gene3D" id="1.10.10.10">
    <property type="entry name" value="Winged helix-like DNA-binding domain superfamily/Winged helix DNA-binding domain"/>
    <property type="match status" value="1"/>
</dbReference>
<dbReference type="GO" id="GO:0003700">
    <property type="term" value="F:DNA-binding transcription factor activity"/>
    <property type="evidence" value="ECO:0007669"/>
    <property type="project" value="InterPro"/>
</dbReference>
<evidence type="ECO:0000256" key="3">
    <source>
        <dbReference type="ARBA" id="ARBA00023163"/>
    </source>
</evidence>
<dbReference type="SUPFAM" id="SSF46785">
    <property type="entry name" value="Winged helix' DNA-binding domain"/>
    <property type="match status" value="1"/>
</dbReference>
<dbReference type="InterPro" id="IPR036390">
    <property type="entry name" value="WH_DNA-bd_sf"/>
</dbReference>
<dbReference type="InterPro" id="IPR051011">
    <property type="entry name" value="Metal_resp_trans_reg"/>
</dbReference>
<dbReference type="SMART" id="SM00418">
    <property type="entry name" value="HTH_ARSR"/>
    <property type="match status" value="1"/>
</dbReference>
<dbReference type="RefSeq" id="WP_143158472.1">
    <property type="nucleotide sequence ID" value="NZ_FQYR01000002.1"/>
</dbReference>
<keyword evidence="1" id="KW-0805">Transcription regulation</keyword>
<gene>
    <name evidence="5" type="ORF">SAMN02745181_1122</name>
</gene>
<proteinExistence type="predicted"/>
<dbReference type="OrthoDB" id="194599at2"/>
<dbReference type="GO" id="GO:0003677">
    <property type="term" value="F:DNA binding"/>
    <property type="evidence" value="ECO:0007669"/>
    <property type="project" value="UniProtKB-KW"/>
</dbReference>